<feature type="domain" description="Glutamine amidotransferase type-2" evidence="6">
    <location>
        <begin position="2"/>
        <end position="156"/>
    </location>
</feature>
<evidence type="ECO:0000256" key="4">
    <source>
        <dbReference type="ARBA" id="ARBA00022888"/>
    </source>
</evidence>
<reference evidence="7" key="2">
    <citation type="submission" date="2021-04" db="EMBL/GenBank/DDBJ databases">
        <authorList>
            <person name="Gilroy R."/>
        </authorList>
    </citation>
    <scope>NUCLEOTIDE SEQUENCE</scope>
    <source>
        <strain evidence="7">ChiBcec6-4105</strain>
    </source>
</reference>
<accession>A0A9D2QSB6</accession>
<evidence type="ECO:0000259" key="6">
    <source>
        <dbReference type="PROSITE" id="PS51278"/>
    </source>
</evidence>
<keyword evidence="4" id="KW-0028">Amino-acid biosynthesis</keyword>
<dbReference type="Pfam" id="PF13537">
    <property type="entry name" value="GATase_7"/>
    <property type="match status" value="1"/>
</dbReference>
<comment type="caution">
    <text evidence="7">The sequence shown here is derived from an EMBL/GenBank/DDBJ whole genome shotgun (WGS) entry which is preliminary data.</text>
</comment>
<dbReference type="InterPro" id="IPR033738">
    <property type="entry name" value="AsnB_N"/>
</dbReference>
<evidence type="ECO:0000256" key="5">
    <source>
        <dbReference type="ARBA" id="ARBA00048741"/>
    </source>
</evidence>
<dbReference type="AlphaFoldDB" id="A0A9D2QSB6"/>
<dbReference type="PANTHER" id="PTHR43284">
    <property type="entry name" value="ASPARAGINE SYNTHETASE (GLUTAMINE-HYDROLYZING)"/>
    <property type="match status" value="1"/>
</dbReference>
<dbReference type="PANTHER" id="PTHR43284:SF1">
    <property type="entry name" value="ASPARAGINE SYNTHETASE"/>
    <property type="match status" value="1"/>
</dbReference>
<evidence type="ECO:0000313" key="8">
    <source>
        <dbReference type="Proteomes" id="UP000823892"/>
    </source>
</evidence>
<name>A0A9D2QSB6_9FIRM</name>
<dbReference type="CDD" id="cd00712">
    <property type="entry name" value="AsnB"/>
    <property type="match status" value="1"/>
</dbReference>
<protein>
    <recommendedName>
        <fullName evidence="3">asparagine synthase (glutamine-hydrolyzing)</fullName>
        <ecNumber evidence="3">6.3.5.4</ecNumber>
    </recommendedName>
</protein>
<evidence type="ECO:0000256" key="1">
    <source>
        <dbReference type="ARBA" id="ARBA00005187"/>
    </source>
</evidence>
<evidence type="ECO:0000313" key="7">
    <source>
        <dbReference type="EMBL" id="HJD28688.1"/>
    </source>
</evidence>
<dbReference type="EC" id="6.3.5.4" evidence="3"/>
<dbReference type="InterPro" id="IPR017932">
    <property type="entry name" value="GATase_2_dom"/>
</dbReference>
<comment type="pathway">
    <text evidence="1">Amino-acid biosynthesis; L-asparagine biosynthesis; L-asparagine from L-aspartate (L-Gln route): step 1/1.</text>
</comment>
<organism evidence="7 8">
    <name type="scientific">Candidatus Blautia avicola</name>
    <dbReference type="NCBI Taxonomy" id="2838483"/>
    <lineage>
        <taxon>Bacteria</taxon>
        <taxon>Bacillati</taxon>
        <taxon>Bacillota</taxon>
        <taxon>Clostridia</taxon>
        <taxon>Lachnospirales</taxon>
        <taxon>Lachnospiraceae</taxon>
        <taxon>Blautia</taxon>
    </lineage>
</organism>
<dbReference type="SUPFAM" id="SSF56235">
    <property type="entry name" value="N-terminal nucleophile aminohydrolases (Ntn hydrolases)"/>
    <property type="match status" value="1"/>
</dbReference>
<keyword evidence="4" id="KW-0061">Asparagine biosynthesis</keyword>
<dbReference type="InterPro" id="IPR051786">
    <property type="entry name" value="ASN_synthetase/amidase"/>
</dbReference>
<feature type="non-terminal residue" evidence="7">
    <location>
        <position position="156"/>
    </location>
</feature>
<sequence>MCGIAGFYSSRHSYTQEGERWEKVLEGMNRAQKRRGPDEEGVCLNDHCGLAHVRLSIIDLNRGRQPMTRSVAGRTCTVSFNGEIYNMPQLRKELEREGAVFESDSDTEVILQGYLLYGEEYVRKLNGIFAIALWDALEETLYLFRDRVGVKPLFYT</sequence>
<comment type="catalytic activity">
    <reaction evidence="5">
        <text>L-aspartate + L-glutamine + ATP + H2O = L-asparagine + L-glutamate + AMP + diphosphate + H(+)</text>
        <dbReference type="Rhea" id="RHEA:12228"/>
        <dbReference type="ChEBI" id="CHEBI:15377"/>
        <dbReference type="ChEBI" id="CHEBI:15378"/>
        <dbReference type="ChEBI" id="CHEBI:29985"/>
        <dbReference type="ChEBI" id="CHEBI:29991"/>
        <dbReference type="ChEBI" id="CHEBI:30616"/>
        <dbReference type="ChEBI" id="CHEBI:33019"/>
        <dbReference type="ChEBI" id="CHEBI:58048"/>
        <dbReference type="ChEBI" id="CHEBI:58359"/>
        <dbReference type="ChEBI" id="CHEBI:456215"/>
        <dbReference type="EC" id="6.3.5.4"/>
    </reaction>
</comment>
<dbReference type="PROSITE" id="PS51278">
    <property type="entry name" value="GATASE_TYPE_2"/>
    <property type="match status" value="1"/>
</dbReference>
<dbReference type="GO" id="GO:0006529">
    <property type="term" value="P:asparagine biosynthetic process"/>
    <property type="evidence" value="ECO:0007669"/>
    <property type="project" value="UniProtKB-KW"/>
</dbReference>
<dbReference type="InterPro" id="IPR029055">
    <property type="entry name" value="Ntn_hydrolases_N"/>
</dbReference>
<gene>
    <name evidence="7" type="ORF">H9914_06815</name>
</gene>
<evidence type="ECO:0000256" key="2">
    <source>
        <dbReference type="ARBA" id="ARBA00005752"/>
    </source>
</evidence>
<evidence type="ECO:0000256" key="3">
    <source>
        <dbReference type="ARBA" id="ARBA00012737"/>
    </source>
</evidence>
<proteinExistence type="inferred from homology"/>
<reference evidence="7" key="1">
    <citation type="journal article" date="2021" name="PeerJ">
        <title>Extensive microbial diversity within the chicken gut microbiome revealed by metagenomics and culture.</title>
        <authorList>
            <person name="Gilroy R."/>
            <person name="Ravi A."/>
            <person name="Getino M."/>
            <person name="Pursley I."/>
            <person name="Horton D.L."/>
            <person name="Alikhan N.F."/>
            <person name="Baker D."/>
            <person name="Gharbi K."/>
            <person name="Hall N."/>
            <person name="Watson M."/>
            <person name="Adriaenssens E.M."/>
            <person name="Foster-Nyarko E."/>
            <person name="Jarju S."/>
            <person name="Secka A."/>
            <person name="Antonio M."/>
            <person name="Oren A."/>
            <person name="Chaudhuri R.R."/>
            <person name="La Ragione R."/>
            <person name="Hildebrand F."/>
            <person name="Pallen M.J."/>
        </authorList>
    </citation>
    <scope>NUCLEOTIDE SEQUENCE</scope>
    <source>
        <strain evidence="7">ChiBcec6-4105</strain>
    </source>
</reference>
<comment type="similarity">
    <text evidence="2">Belongs to the asparagine synthetase family.</text>
</comment>
<dbReference type="EMBL" id="DWUY01000151">
    <property type="protein sequence ID" value="HJD28688.1"/>
    <property type="molecule type" value="Genomic_DNA"/>
</dbReference>
<dbReference type="GO" id="GO:0004066">
    <property type="term" value="F:asparagine synthase (glutamine-hydrolyzing) activity"/>
    <property type="evidence" value="ECO:0007669"/>
    <property type="project" value="UniProtKB-EC"/>
</dbReference>
<dbReference type="Gene3D" id="3.60.20.10">
    <property type="entry name" value="Glutamine Phosphoribosylpyrophosphate, subunit 1, domain 1"/>
    <property type="match status" value="1"/>
</dbReference>
<dbReference type="Proteomes" id="UP000823892">
    <property type="component" value="Unassembled WGS sequence"/>
</dbReference>